<evidence type="ECO:0000256" key="8">
    <source>
        <dbReference type="ARBA" id="ARBA00038436"/>
    </source>
</evidence>
<reference evidence="11" key="1">
    <citation type="submission" date="2020-01" db="EMBL/GenBank/DDBJ databases">
        <authorList>
            <person name="Meier V. D."/>
            <person name="Meier V D."/>
        </authorList>
    </citation>
    <scope>NUCLEOTIDE SEQUENCE</scope>
    <source>
        <strain evidence="11">HLG_WM_MAG_06</strain>
    </source>
</reference>
<dbReference type="InterPro" id="IPR007387">
    <property type="entry name" value="TRAP_DctQ"/>
</dbReference>
<comment type="similarity">
    <text evidence="8">Belongs to the TRAP transporter small permease family.</text>
</comment>
<evidence type="ECO:0000256" key="7">
    <source>
        <dbReference type="ARBA" id="ARBA00023136"/>
    </source>
</evidence>
<gene>
    <name evidence="11" type="ORF">HELGO_WM7874</name>
</gene>
<keyword evidence="2" id="KW-0813">Transport</keyword>
<dbReference type="Pfam" id="PF04290">
    <property type="entry name" value="DctQ"/>
    <property type="match status" value="1"/>
</dbReference>
<feature type="transmembrane region" description="Helical" evidence="9">
    <location>
        <begin position="62"/>
        <end position="77"/>
    </location>
</feature>
<dbReference type="EMBL" id="CACVAP010000092">
    <property type="protein sequence ID" value="CAA6819264.1"/>
    <property type="molecule type" value="Genomic_DNA"/>
</dbReference>
<dbReference type="PANTHER" id="PTHR35011">
    <property type="entry name" value="2,3-DIKETO-L-GULONATE TRAP TRANSPORTER SMALL PERMEASE PROTEIN YIAM"/>
    <property type="match status" value="1"/>
</dbReference>
<keyword evidence="6 9" id="KW-1133">Transmembrane helix</keyword>
<organism evidence="11">
    <name type="scientific">uncultured Sulfurovum sp</name>
    <dbReference type="NCBI Taxonomy" id="269237"/>
    <lineage>
        <taxon>Bacteria</taxon>
        <taxon>Pseudomonadati</taxon>
        <taxon>Campylobacterota</taxon>
        <taxon>Epsilonproteobacteria</taxon>
        <taxon>Campylobacterales</taxon>
        <taxon>Sulfurovaceae</taxon>
        <taxon>Sulfurovum</taxon>
        <taxon>environmental samples</taxon>
    </lineage>
</organism>
<name>A0A6S6TIV9_9BACT</name>
<proteinExistence type="inferred from homology"/>
<evidence type="ECO:0000313" key="11">
    <source>
        <dbReference type="EMBL" id="CAA6819264.1"/>
    </source>
</evidence>
<protein>
    <submittedName>
        <fullName evidence="11">TRAP-type mannitol/chloroaromatic compound transport system, small permease component</fullName>
    </submittedName>
</protein>
<evidence type="ECO:0000256" key="6">
    <source>
        <dbReference type="ARBA" id="ARBA00022989"/>
    </source>
</evidence>
<evidence type="ECO:0000256" key="9">
    <source>
        <dbReference type="SAM" id="Phobius"/>
    </source>
</evidence>
<dbReference type="PANTHER" id="PTHR35011:SF4">
    <property type="entry name" value="SLL1102 PROTEIN"/>
    <property type="match status" value="1"/>
</dbReference>
<evidence type="ECO:0000256" key="3">
    <source>
        <dbReference type="ARBA" id="ARBA00022475"/>
    </source>
</evidence>
<dbReference type="AlphaFoldDB" id="A0A6S6TIV9"/>
<feature type="transmembrane region" description="Helical" evidence="9">
    <location>
        <begin position="144"/>
        <end position="166"/>
    </location>
</feature>
<evidence type="ECO:0000256" key="4">
    <source>
        <dbReference type="ARBA" id="ARBA00022519"/>
    </source>
</evidence>
<evidence type="ECO:0000256" key="1">
    <source>
        <dbReference type="ARBA" id="ARBA00004429"/>
    </source>
</evidence>
<feature type="domain" description="Tripartite ATP-independent periplasmic transporters DctQ component" evidence="10">
    <location>
        <begin position="37"/>
        <end position="166"/>
    </location>
</feature>
<keyword evidence="7 9" id="KW-0472">Membrane</keyword>
<evidence type="ECO:0000256" key="2">
    <source>
        <dbReference type="ARBA" id="ARBA00022448"/>
    </source>
</evidence>
<comment type="subcellular location">
    <subcellularLocation>
        <location evidence="1">Cell inner membrane</location>
        <topology evidence="1">Multi-pass membrane protein</topology>
    </subcellularLocation>
</comment>
<accession>A0A6S6TIV9</accession>
<keyword evidence="3" id="KW-1003">Cell membrane</keyword>
<keyword evidence="4" id="KW-0997">Cell inner membrane</keyword>
<sequence length="177" mass="20431">MESTNKSLLRLKRVEASFNSFIDKMGRVIAWVLILMIFNVLFDVVMRYFFNNSSIAMQEVEWHLFSILILFGLGYALKEGSHVRVDFLYDNFSVTTKAYINIIGTLLFLFPFALLIIFGSYEYVMDAYTMDEISEDPGGLTHRWIVKAMIPAGFIFLLFAGLTYILKHIIIIKEAKV</sequence>
<feature type="transmembrane region" description="Helical" evidence="9">
    <location>
        <begin position="28"/>
        <end position="50"/>
    </location>
</feature>
<evidence type="ECO:0000259" key="10">
    <source>
        <dbReference type="Pfam" id="PF04290"/>
    </source>
</evidence>
<evidence type="ECO:0000256" key="5">
    <source>
        <dbReference type="ARBA" id="ARBA00022692"/>
    </source>
</evidence>
<feature type="transmembrane region" description="Helical" evidence="9">
    <location>
        <begin position="98"/>
        <end position="124"/>
    </location>
</feature>
<dbReference type="GO" id="GO:0005886">
    <property type="term" value="C:plasma membrane"/>
    <property type="evidence" value="ECO:0007669"/>
    <property type="project" value="UniProtKB-SubCell"/>
</dbReference>
<dbReference type="InterPro" id="IPR055348">
    <property type="entry name" value="DctQ"/>
</dbReference>
<keyword evidence="5 9" id="KW-0812">Transmembrane</keyword>